<dbReference type="Pfam" id="PF05800">
    <property type="entry name" value="GvpO"/>
    <property type="match status" value="1"/>
</dbReference>
<dbReference type="EMBL" id="JBHUCO010000033">
    <property type="protein sequence ID" value="MFD1521334.1"/>
    <property type="molecule type" value="Genomic_DNA"/>
</dbReference>
<keyword evidence="3" id="KW-1185">Reference proteome</keyword>
<gene>
    <name evidence="2" type="primary">gvpO</name>
    <name evidence="2" type="ORF">ACFSJD_27795</name>
</gene>
<protein>
    <submittedName>
        <fullName evidence="2">Gas vesicle protein GvpO</fullName>
    </submittedName>
</protein>
<evidence type="ECO:0000313" key="2">
    <source>
        <dbReference type="EMBL" id="MFD1521334.1"/>
    </source>
</evidence>
<feature type="compositionally biased region" description="Basic and acidic residues" evidence="1">
    <location>
        <begin position="66"/>
        <end position="101"/>
    </location>
</feature>
<accession>A0ABW4F4L2</accession>
<sequence>MTDDEQAAPRRMRRARSGRQEQRLPSAAGEKVRRREVSEGDDEEDDELESDEPEDDETDDEPEDEQERRPRPRRESVPRRRARPAAERNGREERDERDDKAISASVAARLATKNVVEFTGRELENVVAIARRDGDWYVDVEVVESHRIPDTTDILAIYQVCLDRSGDLLSYQRTRRYSRGQLDKESR</sequence>
<evidence type="ECO:0000313" key="3">
    <source>
        <dbReference type="Proteomes" id="UP001597114"/>
    </source>
</evidence>
<dbReference type="Proteomes" id="UP001597114">
    <property type="component" value="Unassembled WGS sequence"/>
</dbReference>
<name>A0ABW4F4L2_9PSEU</name>
<feature type="compositionally biased region" description="Acidic residues" evidence="1">
    <location>
        <begin position="39"/>
        <end position="65"/>
    </location>
</feature>
<dbReference type="InterPro" id="IPR008634">
    <property type="entry name" value="Gas-vesicle_GvpO"/>
</dbReference>
<reference evidence="3" key="1">
    <citation type="journal article" date="2019" name="Int. J. Syst. Evol. Microbiol.">
        <title>The Global Catalogue of Microorganisms (GCM) 10K type strain sequencing project: providing services to taxonomists for standard genome sequencing and annotation.</title>
        <authorList>
            <consortium name="The Broad Institute Genomics Platform"/>
            <consortium name="The Broad Institute Genome Sequencing Center for Infectious Disease"/>
            <person name="Wu L."/>
            <person name="Ma J."/>
        </authorList>
    </citation>
    <scope>NUCLEOTIDE SEQUENCE [LARGE SCALE GENOMIC DNA]</scope>
    <source>
        <strain evidence="3">CCM 7043</strain>
    </source>
</reference>
<proteinExistence type="predicted"/>
<feature type="region of interest" description="Disordered" evidence="1">
    <location>
        <begin position="1"/>
        <end position="101"/>
    </location>
</feature>
<evidence type="ECO:0000256" key="1">
    <source>
        <dbReference type="SAM" id="MobiDB-lite"/>
    </source>
</evidence>
<organism evidence="2 3">
    <name type="scientific">Pseudonocardia yunnanensis</name>
    <dbReference type="NCBI Taxonomy" id="58107"/>
    <lineage>
        <taxon>Bacteria</taxon>
        <taxon>Bacillati</taxon>
        <taxon>Actinomycetota</taxon>
        <taxon>Actinomycetes</taxon>
        <taxon>Pseudonocardiales</taxon>
        <taxon>Pseudonocardiaceae</taxon>
        <taxon>Pseudonocardia</taxon>
    </lineage>
</organism>
<comment type="caution">
    <text evidence="2">The sequence shown here is derived from an EMBL/GenBank/DDBJ whole genome shotgun (WGS) entry which is preliminary data.</text>
</comment>
<dbReference type="RefSeq" id="WP_344730256.1">
    <property type="nucleotide sequence ID" value="NZ_BAAAUS010000065.1"/>
</dbReference>